<sequence>MKEAGDDERQLAKLEMWGYTLGFTPMAVVKCAIELEIADVLEIHGGPMKHSELSPAVGCSPQVLRRIMRYLINRRFFKQTVTVTDINNPSASMIISYAQTPLSRLLIKNGSDESMADLVVLESTPVMLAPWHRLSSRALENGGTTPFEAEHGQNLWDYNSANPGHSKLVDDGMACMARHSMAAIIDYYPEAFNGVGSLVDVGGGDGTSLRALVEACPWIRGINFDLPHVIAASPKCDADAIQHVAGDMFDTIPKADAAFLMRVLHDWSDEECVQILKKCREAIPLDTGKVIIAEAVIRDEGESEEEADKYIKDLHLTLDMVMLVHTERGKERSVEEWEDVVREAGFTRFTVKYIQAIVAVVEAYP</sequence>
<dbReference type="InterPro" id="IPR012967">
    <property type="entry name" value="COMT_dimerisation"/>
</dbReference>
<accession>A0AAD4INV2</accession>
<keyword evidence="9" id="KW-1185">Reference proteome</keyword>
<keyword evidence="2" id="KW-0808">Transferase</keyword>
<evidence type="ECO:0000256" key="1">
    <source>
        <dbReference type="ARBA" id="ARBA00022603"/>
    </source>
</evidence>
<dbReference type="InterPro" id="IPR029063">
    <property type="entry name" value="SAM-dependent_MTases_sf"/>
</dbReference>
<dbReference type="AlphaFoldDB" id="A0AAD4INV2"/>
<dbReference type="GO" id="GO:0046983">
    <property type="term" value="F:protein dimerization activity"/>
    <property type="evidence" value="ECO:0007669"/>
    <property type="project" value="InterPro"/>
</dbReference>
<reference evidence="8 9" key="1">
    <citation type="journal article" date="2021" name="Nat. Commun.">
        <title>Incipient diploidization of the medicinal plant Perilla within 10,000 years.</title>
        <authorList>
            <person name="Zhang Y."/>
            <person name="Shen Q."/>
            <person name="Leng L."/>
            <person name="Zhang D."/>
            <person name="Chen S."/>
            <person name="Shi Y."/>
            <person name="Ning Z."/>
            <person name="Chen S."/>
        </authorList>
    </citation>
    <scope>NUCLEOTIDE SEQUENCE [LARGE SCALE GENOMIC DNA]</scope>
    <source>
        <strain evidence="9">cv. PC099</strain>
    </source>
</reference>
<dbReference type="CDD" id="cd02440">
    <property type="entry name" value="AdoMet_MTases"/>
    <property type="match status" value="1"/>
</dbReference>
<dbReference type="PANTHER" id="PTHR11746">
    <property type="entry name" value="O-METHYLTRANSFERASE"/>
    <property type="match status" value="1"/>
</dbReference>
<dbReference type="Pfam" id="PF00891">
    <property type="entry name" value="Methyltransf_2"/>
    <property type="match status" value="1"/>
</dbReference>
<evidence type="ECO:0000256" key="2">
    <source>
        <dbReference type="ARBA" id="ARBA00022679"/>
    </source>
</evidence>
<evidence type="ECO:0000259" key="6">
    <source>
        <dbReference type="Pfam" id="PF00891"/>
    </source>
</evidence>
<gene>
    <name evidence="8" type="ORF">C2S53_002636</name>
</gene>
<dbReference type="PROSITE" id="PS51683">
    <property type="entry name" value="SAM_OMT_II"/>
    <property type="match status" value="1"/>
</dbReference>
<dbReference type="PIRSF" id="PIRSF005739">
    <property type="entry name" value="O-mtase"/>
    <property type="match status" value="1"/>
</dbReference>
<dbReference type="Gene3D" id="3.40.50.150">
    <property type="entry name" value="Vaccinia Virus protein VP39"/>
    <property type="match status" value="1"/>
</dbReference>
<name>A0AAD4INV2_PERFH</name>
<proteinExistence type="inferred from homology"/>
<keyword evidence="1" id="KW-0489">Methyltransferase</keyword>
<dbReference type="InterPro" id="IPR036390">
    <property type="entry name" value="WH_DNA-bd_sf"/>
</dbReference>
<dbReference type="EMBL" id="SDAM02029559">
    <property type="protein sequence ID" value="KAH6756337.1"/>
    <property type="molecule type" value="Genomic_DNA"/>
</dbReference>
<evidence type="ECO:0000256" key="5">
    <source>
        <dbReference type="PIRSR" id="PIRSR005739-1"/>
    </source>
</evidence>
<evidence type="ECO:0000259" key="7">
    <source>
        <dbReference type="Pfam" id="PF08100"/>
    </source>
</evidence>
<dbReference type="InterPro" id="IPR001077">
    <property type="entry name" value="COMT_C"/>
</dbReference>
<dbReference type="Proteomes" id="UP001190926">
    <property type="component" value="Unassembled WGS sequence"/>
</dbReference>
<organism evidence="8 9">
    <name type="scientific">Perilla frutescens var. hirtella</name>
    <name type="common">Perilla citriodora</name>
    <name type="synonym">Perilla setoyensis</name>
    <dbReference type="NCBI Taxonomy" id="608512"/>
    <lineage>
        <taxon>Eukaryota</taxon>
        <taxon>Viridiplantae</taxon>
        <taxon>Streptophyta</taxon>
        <taxon>Embryophyta</taxon>
        <taxon>Tracheophyta</taxon>
        <taxon>Spermatophyta</taxon>
        <taxon>Magnoliopsida</taxon>
        <taxon>eudicotyledons</taxon>
        <taxon>Gunneridae</taxon>
        <taxon>Pentapetalae</taxon>
        <taxon>asterids</taxon>
        <taxon>lamiids</taxon>
        <taxon>Lamiales</taxon>
        <taxon>Lamiaceae</taxon>
        <taxon>Nepetoideae</taxon>
        <taxon>Elsholtzieae</taxon>
        <taxon>Perilla</taxon>
    </lineage>
</organism>
<comment type="caution">
    <text evidence="8">The sequence shown here is derived from an EMBL/GenBank/DDBJ whole genome shotgun (WGS) entry which is preliminary data.</text>
</comment>
<dbReference type="InterPro" id="IPR036388">
    <property type="entry name" value="WH-like_DNA-bd_sf"/>
</dbReference>
<protein>
    <recommendedName>
        <fullName evidence="10">O-methyltransferase</fullName>
    </recommendedName>
</protein>
<dbReference type="GO" id="GO:0008171">
    <property type="term" value="F:O-methyltransferase activity"/>
    <property type="evidence" value="ECO:0007669"/>
    <property type="project" value="InterPro"/>
</dbReference>
<dbReference type="FunFam" id="3.40.50.150:FF:000294">
    <property type="entry name" value="O-methyltransferase family protein"/>
    <property type="match status" value="1"/>
</dbReference>
<dbReference type="SUPFAM" id="SSF46785">
    <property type="entry name" value="Winged helix' DNA-binding domain"/>
    <property type="match status" value="1"/>
</dbReference>
<dbReference type="Gene3D" id="1.10.10.10">
    <property type="entry name" value="Winged helix-like DNA-binding domain superfamily/Winged helix DNA-binding domain"/>
    <property type="match status" value="1"/>
</dbReference>
<dbReference type="InterPro" id="IPR016461">
    <property type="entry name" value="COMT-like"/>
</dbReference>
<evidence type="ECO:0008006" key="10">
    <source>
        <dbReference type="Google" id="ProtNLM"/>
    </source>
</evidence>
<feature type="domain" description="O-methyltransferase dimerisation" evidence="7">
    <location>
        <begin position="17"/>
        <end position="108"/>
    </location>
</feature>
<evidence type="ECO:0000313" key="9">
    <source>
        <dbReference type="Proteomes" id="UP001190926"/>
    </source>
</evidence>
<dbReference type="Pfam" id="PF08100">
    <property type="entry name" value="Dimerisation"/>
    <property type="match status" value="1"/>
</dbReference>
<evidence type="ECO:0000256" key="4">
    <source>
        <dbReference type="ARBA" id="ARBA00034481"/>
    </source>
</evidence>
<dbReference type="GO" id="GO:0032259">
    <property type="term" value="P:methylation"/>
    <property type="evidence" value="ECO:0007669"/>
    <property type="project" value="UniProtKB-KW"/>
</dbReference>
<evidence type="ECO:0000313" key="8">
    <source>
        <dbReference type="EMBL" id="KAH6756337.1"/>
    </source>
</evidence>
<dbReference type="SUPFAM" id="SSF53335">
    <property type="entry name" value="S-adenosyl-L-methionine-dependent methyltransferases"/>
    <property type="match status" value="1"/>
</dbReference>
<feature type="active site" description="Proton acceptor" evidence="5">
    <location>
        <position position="265"/>
    </location>
</feature>
<feature type="domain" description="O-methyltransferase C-terminal" evidence="6">
    <location>
        <begin position="131"/>
        <end position="346"/>
    </location>
</feature>
<evidence type="ECO:0000256" key="3">
    <source>
        <dbReference type="ARBA" id="ARBA00022691"/>
    </source>
</evidence>
<comment type="similarity">
    <text evidence="4">Belongs to the class I-like SAM-binding methyltransferase superfamily. Cation-independent O-methyltransferase family. COMT subfamily.</text>
</comment>
<keyword evidence="3" id="KW-0949">S-adenosyl-L-methionine</keyword>